<evidence type="ECO:0000256" key="9">
    <source>
        <dbReference type="PROSITE-ProRule" id="PRU00239"/>
    </source>
</evidence>
<dbReference type="SMART" id="SM00230">
    <property type="entry name" value="CysPc"/>
    <property type="match status" value="1"/>
</dbReference>
<dbReference type="InterPro" id="IPR022684">
    <property type="entry name" value="Calpain_cysteine_protease"/>
</dbReference>
<gene>
    <name evidence="13" type="ORF">HOLleu_08283</name>
</gene>
<dbReference type="PROSITE" id="PS50222">
    <property type="entry name" value="EF_HAND_2"/>
    <property type="match status" value="1"/>
</dbReference>
<dbReference type="CDD" id="cd00214">
    <property type="entry name" value="Calpain_III"/>
    <property type="match status" value="1"/>
</dbReference>
<evidence type="ECO:0000259" key="11">
    <source>
        <dbReference type="PROSITE" id="PS50203"/>
    </source>
</evidence>
<protein>
    <submittedName>
        <fullName evidence="13">Calpain-9</fullName>
    </submittedName>
</protein>
<reference evidence="13" key="1">
    <citation type="submission" date="2021-10" db="EMBL/GenBank/DDBJ databases">
        <title>Tropical sea cucumber genome reveals ecological adaptation and Cuvierian tubules defense mechanism.</title>
        <authorList>
            <person name="Chen T."/>
        </authorList>
    </citation>
    <scope>NUCLEOTIDE SEQUENCE</scope>
    <source>
        <strain evidence="13">Nanhai2018</strain>
        <tissue evidence="13">Muscle</tissue>
    </source>
</reference>
<evidence type="ECO:0000256" key="3">
    <source>
        <dbReference type="ARBA" id="ARBA00022723"/>
    </source>
</evidence>
<evidence type="ECO:0000256" key="8">
    <source>
        <dbReference type="PIRSR" id="PIRSR622684-1"/>
    </source>
</evidence>
<dbReference type="Gene3D" id="1.10.238.10">
    <property type="entry name" value="EF-hand"/>
    <property type="match status" value="1"/>
</dbReference>
<organism evidence="13 14">
    <name type="scientific">Holothuria leucospilota</name>
    <name type="common">Black long sea cucumber</name>
    <name type="synonym">Mertensiothuria leucospilota</name>
    <dbReference type="NCBI Taxonomy" id="206669"/>
    <lineage>
        <taxon>Eukaryota</taxon>
        <taxon>Metazoa</taxon>
        <taxon>Echinodermata</taxon>
        <taxon>Eleutherozoa</taxon>
        <taxon>Echinozoa</taxon>
        <taxon>Holothuroidea</taxon>
        <taxon>Aspidochirotacea</taxon>
        <taxon>Aspidochirotida</taxon>
        <taxon>Holothuriidae</taxon>
        <taxon>Holothuria</taxon>
    </lineage>
</organism>
<dbReference type="Pfam" id="PF13405">
    <property type="entry name" value="EF-hand_6"/>
    <property type="match status" value="1"/>
</dbReference>
<evidence type="ECO:0000259" key="12">
    <source>
        <dbReference type="PROSITE" id="PS50222"/>
    </source>
</evidence>
<dbReference type="PROSITE" id="PS50203">
    <property type="entry name" value="CALPAIN_CAT"/>
    <property type="match status" value="1"/>
</dbReference>
<dbReference type="PROSITE" id="PS00139">
    <property type="entry name" value="THIOL_PROTEASE_CYS"/>
    <property type="match status" value="1"/>
</dbReference>
<dbReference type="PANTHER" id="PTHR10183">
    <property type="entry name" value="CALPAIN"/>
    <property type="match status" value="1"/>
</dbReference>
<keyword evidence="7" id="KW-0106">Calcium</keyword>
<dbReference type="PRINTS" id="PR00704">
    <property type="entry name" value="CALPAIN"/>
</dbReference>
<evidence type="ECO:0000256" key="1">
    <source>
        <dbReference type="ARBA" id="ARBA00007623"/>
    </source>
</evidence>
<evidence type="ECO:0000256" key="5">
    <source>
        <dbReference type="ARBA" id="ARBA00022801"/>
    </source>
</evidence>
<dbReference type="SMART" id="SM00720">
    <property type="entry name" value="calpain_III"/>
    <property type="match status" value="1"/>
</dbReference>
<evidence type="ECO:0000256" key="10">
    <source>
        <dbReference type="SAM" id="MobiDB-lite"/>
    </source>
</evidence>
<dbReference type="InterPro" id="IPR000169">
    <property type="entry name" value="Pept_cys_AS"/>
</dbReference>
<dbReference type="AlphaFoldDB" id="A0A9Q1HGU4"/>
<dbReference type="InterPro" id="IPR036213">
    <property type="entry name" value="Calpain_III_sf"/>
</dbReference>
<keyword evidence="6 9" id="KW-0788">Thiol protease</keyword>
<dbReference type="InterPro" id="IPR002048">
    <property type="entry name" value="EF_hand_dom"/>
</dbReference>
<keyword evidence="2 9" id="KW-0645">Protease</keyword>
<evidence type="ECO:0000313" key="13">
    <source>
        <dbReference type="EMBL" id="KAJ8045300.1"/>
    </source>
</evidence>
<feature type="active site" evidence="8 9">
    <location>
        <position position="261"/>
    </location>
</feature>
<dbReference type="SMART" id="SM00054">
    <property type="entry name" value="EFh"/>
    <property type="match status" value="2"/>
</dbReference>
<evidence type="ECO:0000256" key="4">
    <source>
        <dbReference type="ARBA" id="ARBA00022737"/>
    </source>
</evidence>
<feature type="domain" description="Calpain catalytic" evidence="11">
    <location>
        <begin position="21"/>
        <end position="320"/>
    </location>
</feature>
<dbReference type="EMBL" id="JAIZAY010000003">
    <property type="protein sequence ID" value="KAJ8045300.1"/>
    <property type="molecule type" value="Genomic_DNA"/>
</dbReference>
<evidence type="ECO:0000256" key="6">
    <source>
        <dbReference type="ARBA" id="ARBA00022807"/>
    </source>
</evidence>
<sequence length="701" mass="80296">MPRKQADYETVRRQLLQNRQLFEDPDFPAVDQSIFFSQKPPRPFEWKRPHELCQNPQMFVGGASRFDIAQGELGDCWFLAALAALALDEHLLYKVVPPNQSFSEGYAGVFKFMFWQYGEWKEVLVDDRLPTYQGRLVFVHSTEKNEFWSALLEKAYAKLHGSYEALKGGNTIEAMEDFTGGISESFDLKDKTPRSLFRTLVKAYERDAQIGCSINTSGRSIEAVTNSGLVVGHAYTMTDVKKVKVSTASGKQQVRLVRLRNPWGQKEWNGRWSDNSPEWKYIDQRERDNLGLILSDDGEFWMQYEDFIREYDRVDVCNLSPESIRGARGNKKWIESIQSGQWQKGASAGGCRNFPDTFWINPQFALGLEQEDDPEDDDPEDDDPNIPKTGGTFLVALMQKNRRKQRRMGVDNLTIGFAIYEYKDQEGQLEKNFFLYNASKARSHTFVNTREISGRYKLPVGRYCVVPSTFEPNQEGQFLLRIYSLKQSTAGQVDEATGVVDLPKEMPSAAKEPAKPAPTPQQSAQLDAQNARFKEFFLKLTGDDMEVDAWELQEVLNAAMKREGGDQELHGGSFSIESCKSMVALSDDDRNGKLGFEEFIDLWRDLIKWREVFKKFDKDNSGTFNAYELKLAMRSVGYKMSAKTFGAIVLRYADRNSHITFDSFIGVAIKLKFMFETFQKHRQGNKAVIDLDEFIMVNMYS</sequence>
<comment type="similarity">
    <text evidence="1">Belongs to the peptidase C2 family.</text>
</comment>
<dbReference type="Proteomes" id="UP001152320">
    <property type="component" value="Chromosome 3"/>
</dbReference>
<dbReference type="InterPro" id="IPR011992">
    <property type="entry name" value="EF-hand-dom_pair"/>
</dbReference>
<feature type="domain" description="EF-hand" evidence="12">
    <location>
        <begin position="604"/>
        <end position="639"/>
    </location>
</feature>
<dbReference type="InterPro" id="IPR038765">
    <property type="entry name" value="Papain-like_cys_pep_sf"/>
</dbReference>
<dbReference type="SUPFAM" id="SSF47473">
    <property type="entry name" value="EF-hand"/>
    <property type="match status" value="1"/>
</dbReference>
<dbReference type="Gene3D" id="2.60.120.380">
    <property type="match status" value="1"/>
</dbReference>
<dbReference type="SUPFAM" id="SSF54001">
    <property type="entry name" value="Cysteine proteinases"/>
    <property type="match status" value="1"/>
</dbReference>
<name>A0A9Q1HGU4_HOLLE</name>
<dbReference type="InterPro" id="IPR033883">
    <property type="entry name" value="C2_III"/>
</dbReference>
<dbReference type="Pfam" id="PF01067">
    <property type="entry name" value="Calpain_III"/>
    <property type="match status" value="1"/>
</dbReference>
<dbReference type="SUPFAM" id="SSF49758">
    <property type="entry name" value="Calpain large subunit, middle domain (domain III)"/>
    <property type="match status" value="1"/>
</dbReference>
<dbReference type="CDD" id="cd00044">
    <property type="entry name" value="CysPc"/>
    <property type="match status" value="1"/>
</dbReference>
<proteinExistence type="inferred from homology"/>
<evidence type="ECO:0000256" key="7">
    <source>
        <dbReference type="ARBA" id="ARBA00022837"/>
    </source>
</evidence>
<dbReference type="InterPro" id="IPR022682">
    <property type="entry name" value="Calpain_domain_III"/>
</dbReference>
<dbReference type="GO" id="GO:0006508">
    <property type="term" value="P:proteolysis"/>
    <property type="evidence" value="ECO:0007669"/>
    <property type="project" value="UniProtKB-KW"/>
</dbReference>
<dbReference type="FunFam" id="3.90.70.10:FF:000001">
    <property type="entry name" value="Calpain-1 catalytic subunit"/>
    <property type="match status" value="1"/>
</dbReference>
<dbReference type="FunFam" id="2.60.120.380:FF:000001">
    <property type="entry name" value="Calpain-1 catalytic subunit"/>
    <property type="match status" value="1"/>
</dbReference>
<keyword evidence="5 9" id="KW-0378">Hydrolase</keyword>
<dbReference type="GO" id="GO:0005509">
    <property type="term" value="F:calcium ion binding"/>
    <property type="evidence" value="ECO:0007669"/>
    <property type="project" value="InterPro"/>
</dbReference>
<feature type="region of interest" description="Disordered" evidence="10">
    <location>
        <begin position="369"/>
        <end position="390"/>
    </location>
</feature>
<keyword evidence="4" id="KW-0677">Repeat</keyword>
<evidence type="ECO:0000313" key="14">
    <source>
        <dbReference type="Proteomes" id="UP001152320"/>
    </source>
</evidence>
<accession>A0A9Q1HGU4</accession>
<dbReference type="OrthoDB" id="424753at2759"/>
<dbReference type="GO" id="GO:0005737">
    <property type="term" value="C:cytoplasm"/>
    <property type="evidence" value="ECO:0007669"/>
    <property type="project" value="TreeGrafter"/>
</dbReference>
<keyword evidence="14" id="KW-1185">Reference proteome</keyword>
<dbReference type="GO" id="GO:0004198">
    <property type="term" value="F:calcium-dependent cysteine-type endopeptidase activity"/>
    <property type="evidence" value="ECO:0007669"/>
    <property type="project" value="InterPro"/>
</dbReference>
<dbReference type="Gene3D" id="3.90.70.10">
    <property type="entry name" value="Cysteine proteinases"/>
    <property type="match status" value="1"/>
</dbReference>
<feature type="compositionally biased region" description="Acidic residues" evidence="10">
    <location>
        <begin position="369"/>
        <end position="384"/>
    </location>
</feature>
<dbReference type="Pfam" id="PF00648">
    <property type="entry name" value="Peptidase_C2"/>
    <property type="match status" value="1"/>
</dbReference>
<dbReference type="PANTHER" id="PTHR10183:SF433">
    <property type="entry name" value="CALPAIN-A-RELATED"/>
    <property type="match status" value="1"/>
</dbReference>
<feature type="active site" evidence="8 9">
    <location>
        <position position="76"/>
    </location>
</feature>
<feature type="active site" evidence="8 9">
    <location>
        <position position="233"/>
    </location>
</feature>
<dbReference type="InterPro" id="IPR022683">
    <property type="entry name" value="Calpain_III"/>
</dbReference>
<comment type="caution">
    <text evidence="13">The sequence shown here is derived from an EMBL/GenBank/DDBJ whole genome shotgun (WGS) entry which is preliminary data.</text>
</comment>
<keyword evidence="3" id="KW-0479">Metal-binding</keyword>
<dbReference type="CDD" id="cd16196">
    <property type="entry name" value="EFh_PEF_CalpA_B"/>
    <property type="match status" value="1"/>
</dbReference>
<dbReference type="InterPro" id="IPR001300">
    <property type="entry name" value="Peptidase_C2_calpain_cat"/>
</dbReference>
<evidence type="ECO:0000256" key="2">
    <source>
        <dbReference type="ARBA" id="ARBA00022670"/>
    </source>
</evidence>